<dbReference type="OrthoDB" id="796548at2"/>
<dbReference type="InterPro" id="IPR039418">
    <property type="entry name" value="LexA-like"/>
</dbReference>
<dbReference type="InterPro" id="IPR036286">
    <property type="entry name" value="LexA/Signal_pep-like_sf"/>
</dbReference>
<reference evidence="5 6" key="1">
    <citation type="submission" date="2012-02" db="EMBL/GenBank/DDBJ databases">
        <title>The Genome Sequence of Bacteroides finegoldii CL09T03C10.</title>
        <authorList>
            <consortium name="The Broad Institute Genome Sequencing Platform"/>
            <person name="Earl A."/>
            <person name="Ward D."/>
            <person name="Feldgarden M."/>
            <person name="Gevers D."/>
            <person name="Zitomersky N.L."/>
            <person name="Coyne M.J."/>
            <person name="Comstock L.E."/>
            <person name="Young S.K."/>
            <person name="Zeng Q."/>
            <person name="Gargeya S."/>
            <person name="Fitzgerald M."/>
            <person name="Haas B."/>
            <person name="Abouelleil A."/>
            <person name="Alvarado L."/>
            <person name="Arachchi H.M."/>
            <person name="Berlin A."/>
            <person name="Chapman S.B."/>
            <person name="Gearin G."/>
            <person name="Goldberg J."/>
            <person name="Griggs A."/>
            <person name="Gujja S."/>
            <person name="Hansen M."/>
            <person name="Heiman D."/>
            <person name="Howarth C."/>
            <person name="Larimer J."/>
            <person name="Lui A."/>
            <person name="MacDonald P.J.P."/>
            <person name="McCowen C."/>
            <person name="Montmayeur A."/>
            <person name="Murphy C."/>
            <person name="Neiman D."/>
            <person name="Pearson M."/>
            <person name="Priest M."/>
            <person name="Roberts A."/>
            <person name="Saif S."/>
            <person name="Shea T."/>
            <person name="Sisk P."/>
            <person name="Stolte C."/>
            <person name="Sykes S."/>
            <person name="Wortman J."/>
            <person name="Nusbaum C."/>
            <person name="Birren B."/>
        </authorList>
    </citation>
    <scope>NUCLEOTIDE SEQUENCE [LARGE SCALE GENOMIC DNA]</scope>
    <source>
        <strain evidence="5 6">CL09T03C10</strain>
    </source>
</reference>
<dbReference type="Gene3D" id="1.10.260.40">
    <property type="entry name" value="lambda repressor-like DNA-binding domains"/>
    <property type="match status" value="1"/>
</dbReference>
<name>K5CEK5_9BACE</name>
<evidence type="ECO:0000256" key="1">
    <source>
        <dbReference type="ARBA" id="ARBA00023015"/>
    </source>
</evidence>
<evidence type="ECO:0000313" key="6">
    <source>
        <dbReference type="Proteomes" id="UP000007995"/>
    </source>
</evidence>
<dbReference type="Pfam" id="PF00717">
    <property type="entry name" value="Peptidase_S24"/>
    <property type="match status" value="1"/>
</dbReference>
<accession>K5CEK5</accession>
<sequence length="219" mass="25607">MAINQEFKNLINRIKYEYSLNQSQIADRLGIKKTYLSDMINGRVPYNETMSKKISDIFPFASNEQSSYNKTIEIAESDINEGSFSGTLVYDIDATCGMGNRDIEFTEDRIIGSVDLPEISKTAKIVKANGDSMEPVIYNGNRVVIREIFNWEDIFYGQIYLILLDEYRMIKYIRRYEQDEENYIILRSENSKYDDIKLHKSKIRKLFIVENILSIKNQI</sequence>
<dbReference type="RefSeq" id="WP_007759534.1">
    <property type="nucleotide sequence ID" value="NZ_AKBZ01000001.1"/>
</dbReference>
<protein>
    <recommendedName>
        <fullName evidence="4">HTH cro/C1-type domain-containing protein</fullName>
    </recommendedName>
</protein>
<organism evidence="5 6">
    <name type="scientific">Bacteroides finegoldii CL09T03C10</name>
    <dbReference type="NCBI Taxonomy" id="997888"/>
    <lineage>
        <taxon>Bacteria</taxon>
        <taxon>Pseudomonadati</taxon>
        <taxon>Bacteroidota</taxon>
        <taxon>Bacteroidia</taxon>
        <taxon>Bacteroidales</taxon>
        <taxon>Bacteroidaceae</taxon>
        <taxon>Bacteroides</taxon>
    </lineage>
</organism>
<dbReference type="PANTHER" id="PTHR40661">
    <property type="match status" value="1"/>
</dbReference>
<dbReference type="InterPro" id="IPR001387">
    <property type="entry name" value="Cro/C1-type_HTH"/>
</dbReference>
<proteinExistence type="predicted"/>
<gene>
    <name evidence="5" type="ORF">HMPREF1057_00659</name>
</gene>
<dbReference type="EMBL" id="AGXW01000002">
    <property type="protein sequence ID" value="EKJ91824.1"/>
    <property type="molecule type" value="Genomic_DNA"/>
</dbReference>
<dbReference type="Pfam" id="PF01381">
    <property type="entry name" value="HTH_3"/>
    <property type="match status" value="1"/>
</dbReference>
<comment type="caution">
    <text evidence="5">The sequence shown here is derived from an EMBL/GenBank/DDBJ whole genome shotgun (WGS) entry which is preliminary data.</text>
</comment>
<dbReference type="GO" id="GO:0003677">
    <property type="term" value="F:DNA binding"/>
    <property type="evidence" value="ECO:0007669"/>
    <property type="project" value="UniProtKB-KW"/>
</dbReference>
<dbReference type="InterPro" id="IPR015927">
    <property type="entry name" value="Peptidase_S24_S26A/B/C"/>
</dbReference>
<evidence type="ECO:0000256" key="2">
    <source>
        <dbReference type="ARBA" id="ARBA00023125"/>
    </source>
</evidence>
<dbReference type="SUPFAM" id="SSF47413">
    <property type="entry name" value="lambda repressor-like DNA-binding domains"/>
    <property type="match status" value="1"/>
</dbReference>
<dbReference type="CDD" id="cd00093">
    <property type="entry name" value="HTH_XRE"/>
    <property type="match status" value="1"/>
</dbReference>
<keyword evidence="3" id="KW-0804">Transcription</keyword>
<dbReference type="PROSITE" id="PS50943">
    <property type="entry name" value="HTH_CROC1"/>
    <property type="match status" value="1"/>
</dbReference>
<evidence type="ECO:0000313" key="5">
    <source>
        <dbReference type="EMBL" id="EKJ91824.1"/>
    </source>
</evidence>
<dbReference type="PANTHER" id="PTHR40661:SF1">
    <property type="entry name" value="HTH CRO_C1-TYPE DOMAIN-CONTAINING PROTEIN"/>
    <property type="match status" value="1"/>
</dbReference>
<dbReference type="InterPro" id="IPR010982">
    <property type="entry name" value="Lambda_DNA-bd_dom_sf"/>
</dbReference>
<keyword evidence="1" id="KW-0805">Transcription regulation</keyword>
<keyword evidence="2" id="KW-0238">DNA-binding</keyword>
<dbReference type="AlphaFoldDB" id="K5CEK5"/>
<evidence type="ECO:0000259" key="4">
    <source>
        <dbReference type="PROSITE" id="PS50943"/>
    </source>
</evidence>
<dbReference type="HOGENOM" id="CLU_066192_1_2_10"/>
<feature type="domain" description="HTH cro/C1-type" evidence="4">
    <location>
        <begin position="20"/>
        <end position="65"/>
    </location>
</feature>
<dbReference type="SUPFAM" id="SSF51306">
    <property type="entry name" value="LexA/Signal peptidase"/>
    <property type="match status" value="1"/>
</dbReference>
<dbReference type="CDD" id="cd06529">
    <property type="entry name" value="S24_LexA-like"/>
    <property type="match status" value="1"/>
</dbReference>
<dbReference type="Proteomes" id="UP000007995">
    <property type="component" value="Unassembled WGS sequence"/>
</dbReference>
<evidence type="ECO:0000256" key="3">
    <source>
        <dbReference type="ARBA" id="ARBA00023163"/>
    </source>
</evidence>
<dbReference type="Gene3D" id="2.10.109.10">
    <property type="entry name" value="Umud Fragment, subunit A"/>
    <property type="match status" value="1"/>
</dbReference>